<dbReference type="OMA" id="KKWITHV"/>
<feature type="region of interest" description="Disordered" evidence="1">
    <location>
        <begin position="14"/>
        <end position="40"/>
    </location>
</feature>
<feature type="region of interest" description="Disordered" evidence="1">
    <location>
        <begin position="182"/>
        <end position="204"/>
    </location>
</feature>
<name>U6LZM7_EIMMA</name>
<evidence type="ECO:0000256" key="1">
    <source>
        <dbReference type="SAM" id="MobiDB-lite"/>
    </source>
</evidence>
<dbReference type="RefSeq" id="XP_013334070.1">
    <property type="nucleotide sequence ID" value="XM_013478616.1"/>
</dbReference>
<keyword evidence="3" id="KW-1185">Reference proteome</keyword>
<proteinExistence type="predicted"/>
<dbReference type="AlphaFoldDB" id="U6LZM7"/>
<dbReference type="VEuPathDB" id="ToxoDB:EMWEY_00008400"/>
<sequence>MSCWRSCCGNFWGSSSPAPSEIGSHRTMASKASTASTQSWEEEAVEVEAAEEPEEQPNFQPHSEANADLLAKKWITHVQKRAAKVWEREQVLSLLRTIALSISFTDDPILGDPSPTAPCVLWHGDTSLEQGLPVIQVKKSGQDTTVPSYTAAGQLSMNCGNSQCIRLSHFVGYTPQWAAKYQPPPKAKAQAKAKAKAKAPPKKA</sequence>
<protein>
    <submittedName>
        <fullName evidence="2">Uncharacterized protein</fullName>
    </submittedName>
</protein>
<feature type="compositionally biased region" description="Polar residues" evidence="1">
    <location>
        <begin position="30"/>
        <end position="39"/>
    </location>
</feature>
<reference evidence="2" key="2">
    <citation type="submission" date="2013-10" db="EMBL/GenBank/DDBJ databases">
        <authorList>
            <person name="Aslett M."/>
        </authorList>
    </citation>
    <scope>NUCLEOTIDE SEQUENCE [LARGE SCALE GENOMIC DNA]</scope>
    <source>
        <strain evidence="2">Weybridge</strain>
    </source>
</reference>
<dbReference type="Proteomes" id="UP000030763">
    <property type="component" value="Unassembled WGS sequence"/>
</dbReference>
<dbReference type="EMBL" id="HG719275">
    <property type="protein sequence ID" value="CDJ57422.1"/>
    <property type="molecule type" value="Genomic_DNA"/>
</dbReference>
<dbReference type="OrthoDB" id="331108at2759"/>
<evidence type="ECO:0000313" key="3">
    <source>
        <dbReference type="Proteomes" id="UP000030763"/>
    </source>
</evidence>
<evidence type="ECO:0000313" key="2">
    <source>
        <dbReference type="EMBL" id="CDJ57422.1"/>
    </source>
</evidence>
<dbReference type="GeneID" id="25334826"/>
<reference evidence="2" key="1">
    <citation type="submission" date="2013-10" db="EMBL/GenBank/DDBJ databases">
        <title>Genomic analysis of the causative agents of coccidiosis in chickens.</title>
        <authorList>
            <person name="Reid A.J."/>
            <person name="Blake D."/>
            <person name="Billington K."/>
            <person name="Browne H."/>
            <person name="Dunn M."/>
            <person name="Hung S."/>
            <person name="Kawahara F."/>
            <person name="Miranda-Saavedra D."/>
            <person name="Mourier T."/>
            <person name="Nagra H."/>
            <person name="Otto T.D."/>
            <person name="Rawlings N."/>
            <person name="Sanchez A."/>
            <person name="Sanders M."/>
            <person name="Subramaniam C."/>
            <person name="Tay Y."/>
            <person name="Dear P."/>
            <person name="Doerig C."/>
            <person name="Gruber A."/>
            <person name="Parkinson J."/>
            <person name="Shirley M."/>
            <person name="Wan K.L."/>
            <person name="Berriman M."/>
            <person name="Tomley F."/>
            <person name="Pain A."/>
        </authorList>
    </citation>
    <scope>NUCLEOTIDE SEQUENCE [LARGE SCALE GENOMIC DNA]</scope>
    <source>
        <strain evidence="2">Weybridge</strain>
    </source>
</reference>
<feature type="compositionally biased region" description="Basic residues" evidence="1">
    <location>
        <begin position="189"/>
        <end position="204"/>
    </location>
</feature>
<accession>U6LZM7</accession>
<organism evidence="2 3">
    <name type="scientific">Eimeria maxima</name>
    <name type="common">Coccidian parasite</name>
    <dbReference type="NCBI Taxonomy" id="5804"/>
    <lineage>
        <taxon>Eukaryota</taxon>
        <taxon>Sar</taxon>
        <taxon>Alveolata</taxon>
        <taxon>Apicomplexa</taxon>
        <taxon>Conoidasida</taxon>
        <taxon>Coccidia</taxon>
        <taxon>Eucoccidiorida</taxon>
        <taxon>Eimeriorina</taxon>
        <taxon>Eimeriidae</taxon>
        <taxon>Eimeria</taxon>
    </lineage>
</organism>
<gene>
    <name evidence="2" type="ORF">EMWEY_00008400</name>
</gene>